<dbReference type="NCBIfam" id="TIGR04183">
    <property type="entry name" value="Por_Secre_tail"/>
    <property type="match status" value="1"/>
</dbReference>
<dbReference type="InterPro" id="IPR025965">
    <property type="entry name" value="FlgD/Vpr_Ig-like"/>
</dbReference>
<accession>A0A1F5YLU1</accession>
<protein>
    <recommendedName>
        <fullName evidence="5">FlgD Ig-like domain-containing protein</fullName>
    </recommendedName>
</protein>
<sequence>MKILKILFLGIVLVVFNLTYLAAANLPDTLLVKASGAEPGGVLTLTIDMRIHSTGTGGFLNLFGGIPNGIAQTAHGELASGTTAPTDAGGWWYQWTAFGTTLKTLATTTLIRMDDAEDGSNKLLTSTLLGVNIDFLATAGLISSKSGEVLKVSFNVPADMPEGTYTLTPDPVGNLIFKYPVDQGTFTDLPVVIVDPIVVAVIPDNNQLALVATQGAASGKSVNVAVKIANRDTVGSGSFTVDYPGGTLTLKGVTAGARAGGATFGYTIADVTTALAAAGDKRATVTFTGGTIPTGGSGELCSLSYDVASVGAGSTASIMLASVALNDQTGTGLSDIVQPSASTEETALSFFFGDTLSLGVMQGMRTLGQETAGIAKIMNGKLYVPVILKNASPVASLRFYVQEDPVDKIGILSLDANPVANISRATGWWFTTADSGSYVQVIGLANTTTDVIAAGNGALFELVYDIDITPVPAEGEGVDIDLMLKGVEVIDDQGTSLGVEKIDGVATIDHRVPTAGEGISQGASLPKAFALSQNHPNPFNPSTTINYQIPDETGNVAFTLNVYDIRGRLVKTLDRGMKSPGYYSSFWDGTDNNGSQVSSGVYFYRFTSSAYNATRKMILLK</sequence>
<dbReference type="SUPFAM" id="SSF49384">
    <property type="entry name" value="Carbohydrate-binding domain"/>
    <property type="match status" value="1"/>
</dbReference>
<dbReference type="AlphaFoldDB" id="A0A1F5YLU1"/>
<dbReference type="Pfam" id="PF13860">
    <property type="entry name" value="FlgD_ig"/>
    <property type="match status" value="1"/>
</dbReference>
<dbReference type="InterPro" id="IPR008965">
    <property type="entry name" value="CBM2/CBM3_carb-bd_dom_sf"/>
</dbReference>
<feature type="domain" description="Cohesin" evidence="1">
    <location>
        <begin position="211"/>
        <end position="330"/>
    </location>
</feature>
<reference evidence="3 4" key="1">
    <citation type="journal article" date="2016" name="Nat. Commun.">
        <title>Thousands of microbial genomes shed light on interconnected biogeochemical processes in an aquifer system.</title>
        <authorList>
            <person name="Anantharaman K."/>
            <person name="Brown C.T."/>
            <person name="Hug L.A."/>
            <person name="Sharon I."/>
            <person name="Castelle C.J."/>
            <person name="Probst A.J."/>
            <person name="Thomas B.C."/>
            <person name="Singh A."/>
            <person name="Wilkins M.J."/>
            <person name="Karaoz U."/>
            <person name="Brodie E.L."/>
            <person name="Williams K.H."/>
            <person name="Hubbard S.S."/>
            <person name="Banfield J.F."/>
        </authorList>
    </citation>
    <scope>NUCLEOTIDE SEQUENCE [LARGE SCALE GENOMIC DNA]</scope>
</reference>
<evidence type="ECO:0000259" key="2">
    <source>
        <dbReference type="Pfam" id="PF13860"/>
    </source>
</evidence>
<evidence type="ECO:0000259" key="1">
    <source>
        <dbReference type="Pfam" id="PF00963"/>
    </source>
</evidence>
<dbReference type="Proteomes" id="UP000179129">
    <property type="component" value="Unassembled WGS sequence"/>
</dbReference>
<proteinExistence type="predicted"/>
<evidence type="ECO:0008006" key="5">
    <source>
        <dbReference type="Google" id="ProtNLM"/>
    </source>
</evidence>
<name>A0A1F5YLU1_9BACT</name>
<organism evidence="3 4">
    <name type="scientific">Candidatus Glassbacteria bacterium RIFCSPLOWO2_12_FULL_58_11</name>
    <dbReference type="NCBI Taxonomy" id="1817867"/>
    <lineage>
        <taxon>Bacteria</taxon>
        <taxon>Candidatus Glassiibacteriota</taxon>
    </lineage>
</organism>
<dbReference type="EMBL" id="MFIX01000222">
    <property type="protein sequence ID" value="OGG01150.1"/>
    <property type="molecule type" value="Genomic_DNA"/>
</dbReference>
<gene>
    <name evidence="3" type="ORF">A3F83_12025</name>
</gene>
<dbReference type="Gene3D" id="2.60.40.4070">
    <property type="match status" value="1"/>
</dbReference>
<dbReference type="InterPro" id="IPR002102">
    <property type="entry name" value="Cohesin_dom"/>
</dbReference>
<feature type="domain" description="FlgD/Vpr Ig-like" evidence="2">
    <location>
        <begin position="546"/>
        <end position="606"/>
    </location>
</feature>
<dbReference type="Gene3D" id="2.60.40.680">
    <property type="match status" value="1"/>
</dbReference>
<dbReference type="InterPro" id="IPR026444">
    <property type="entry name" value="Secre_tail"/>
</dbReference>
<dbReference type="Pfam" id="PF00963">
    <property type="entry name" value="Cohesin"/>
    <property type="match status" value="1"/>
</dbReference>
<dbReference type="GO" id="GO:0000272">
    <property type="term" value="P:polysaccharide catabolic process"/>
    <property type="evidence" value="ECO:0007669"/>
    <property type="project" value="InterPro"/>
</dbReference>
<dbReference type="STRING" id="1817867.A3F83_12025"/>
<dbReference type="GO" id="GO:0030246">
    <property type="term" value="F:carbohydrate binding"/>
    <property type="evidence" value="ECO:0007669"/>
    <property type="project" value="InterPro"/>
</dbReference>
<evidence type="ECO:0000313" key="4">
    <source>
        <dbReference type="Proteomes" id="UP000179129"/>
    </source>
</evidence>
<comment type="caution">
    <text evidence="3">The sequence shown here is derived from an EMBL/GenBank/DDBJ whole genome shotgun (WGS) entry which is preliminary data.</text>
</comment>
<evidence type="ECO:0000313" key="3">
    <source>
        <dbReference type="EMBL" id="OGG01150.1"/>
    </source>
</evidence>